<evidence type="ECO:0000313" key="2">
    <source>
        <dbReference type="EMBL" id="WXB17255.1"/>
    </source>
</evidence>
<dbReference type="Proteomes" id="UP001370348">
    <property type="component" value="Chromosome"/>
</dbReference>
<keyword evidence="3" id="KW-1185">Reference proteome</keyword>
<accession>A0ABZ2M2T4</accession>
<organism evidence="2 3">
    <name type="scientific">Pendulispora albinea</name>
    <dbReference type="NCBI Taxonomy" id="2741071"/>
    <lineage>
        <taxon>Bacteria</taxon>
        <taxon>Pseudomonadati</taxon>
        <taxon>Myxococcota</taxon>
        <taxon>Myxococcia</taxon>
        <taxon>Myxococcales</taxon>
        <taxon>Sorangiineae</taxon>
        <taxon>Pendulisporaceae</taxon>
        <taxon>Pendulispora</taxon>
    </lineage>
</organism>
<evidence type="ECO:0000256" key="1">
    <source>
        <dbReference type="SAM" id="SignalP"/>
    </source>
</evidence>
<protein>
    <submittedName>
        <fullName evidence="2">Uncharacterized protein</fullName>
    </submittedName>
</protein>
<sequence length="111" mass="11661">MKTRAVLASAAVAALAALSFAASLSFAGAPRSASPIAPPPTPVSDGDAAYGAAERLVNAGLAARRWTEKDARELRRLLPQMSRPQCERILHTLLPAINRGDIEVTATGRPF</sequence>
<feature type="signal peptide" evidence="1">
    <location>
        <begin position="1"/>
        <end position="21"/>
    </location>
</feature>
<proteinExistence type="predicted"/>
<gene>
    <name evidence="2" type="ORF">LZC94_08225</name>
</gene>
<dbReference type="EMBL" id="CP089984">
    <property type="protein sequence ID" value="WXB17255.1"/>
    <property type="molecule type" value="Genomic_DNA"/>
</dbReference>
<evidence type="ECO:0000313" key="3">
    <source>
        <dbReference type="Proteomes" id="UP001370348"/>
    </source>
</evidence>
<reference evidence="2 3" key="1">
    <citation type="submission" date="2021-12" db="EMBL/GenBank/DDBJ databases">
        <title>Discovery of the Pendulisporaceae a myxobacterial family with distinct sporulation behavior and unique specialized metabolism.</title>
        <authorList>
            <person name="Garcia R."/>
            <person name="Popoff A."/>
            <person name="Bader C.D."/>
            <person name="Loehr J."/>
            <person name="Walesch S."/>
            <person name="Walt C."/>
            <person name="Boldt J."/>
            <person name="Bunk B."/>
            <person name="Haeckl F.J.F.P.J."/>
            <person name="Gunesch A.P."/>
            <person name="Birkelbach J."/>
            <person name="Nuebel U."/>
            <person name="Pietschmann T."/>
            <person name="Bach T."/>
            <person name="Mueller R."/>
        </authorList>
    </citation>
    <scope>NUCLEOTIDE SEQUENCE [LARGE SCALE GENOMIC DNA]</scope>
    <source>
        <strain evidence="2 3">MSr11954</strain>
    </source>
</reference>
<feature type="chain" id="PRO_5046921443" evidence="1">
    <location>
        <begin position="22"/>
        <end position="111"/>
    </location>
</feature>
<name>A0ABZ2M2T4_9BACT</name>
<dbReference type="RefSeq" id="WP_394826885.1">
    <property type="nucleotide sequence ID" value="NZ_CP089984.1"/>
</dbReference>
<keyword evidence="1" id="KW-0732">Signal</keyword>